<name>A0A1M4TGG1_9BACT</name>
<dbReference type="PANTHER" id="PTHR35271:SF1">
    <property type="entry name" value="ABC TRANSPORTER, SUBSTRATE-BINDING LIPOPROTEIN"/>
    <property type="match status" value="1"/>
</dbReference>
<dbReference type="AlphaFoldDB" id="A0A1M4TGG1"/>
<dbReference type="Pfam" id="PF04392">
    <property type="entry name" value="ABC_sub_bind"/>
    <property type="match status" value="2"/>
</dbReference>
<dbReference type="InterPro" id="IPR007487">
    <property type="entry name" value="ABC_transpt-TYRBP-like"/>
</dbReference>
<reference evidence="2" key="1">
    <citation type="submission" date="2016-11" db="EMBL/GenBank/DDBJ databases">
        <authorList>
            <person name="Varghese N."/>
            <person name="Submissions S."/>
        </authorList>
    </citation>
    <scope>NUCLEOTIDE SEQUENCE [LARGE SCALE GENOMIC DNA]</scope>
    <source>
        <strain evidence="2">DSM 9756</strain>
    </source>
</reference>
<proteinExistence type="predicted"/>
<dbReference type="Gene3D" id="3.40.50.2300">
    <property type="match status" value="2"/>
</dbReference>
<dbReference type="STRING" id="1121391.SAMN02745206_00274"/>
<evidence type="ECO:0000313" key="1">
    <source>
        <dbReference type="EMBL" id="SHE43424.1"/>
    </source>
</evidence>
<dbReference type="Proteomes" id="UP000184076">
    <property type="component" value="Unassembled WGS sequence"/>
</dbReference>
<organism evidence="1 2">
    <name type="scientific">Desulfacinum infernum DSM 9756</name>
    <dbReference type="NCBI Taxonomy" id="1121391"/>
    <lineage>
        <taxon>Bacteria</taxon>
        <taxon>Pseudomonadati</taxon>
        <taxon>Thermodesulfobacteriota</taxon>
        <taxon>Syntrophobacteria</taxon>
        <taxon>Syntrophobacterales</taxon>
        <taxon>Syntrophobacteraceae</taxon>
        <taxon>Desulfacinum</taxon>
    </lineage>
</organism>
<accession>A0A1M4TGG1</accession>
<dbReference type="PANTHER" id="PTHR35271">
    <property type="entry name" value="ABC TRANSPORTER, SUBSTRATE-BINDING LIPOPROTEIN-RELATED"/>
    <property type="match status" value="1"/>
</dbReference>
<evidence type="ECO:0000313" key="2">
    <source>
        <dbReference type="Proteomes" id="UP000184076"/>
    </source>
</evidence>
<gene>
    <name evidence="1" type="ORF">SAMN02745206_00274</name>
</gene>
<dbReference type="EMBL" id="FQVB01000004">
    <property type="protein sequence ID" value="SHE43424.1"/>
    <property type="molecule type" value="Genomic_DNA"/>
</dbReference>
<dbReference type="OrthoDB" id="5447247at2"/>
<keyword evidence="2" id="KW-1185">Reference proteome</keyword>
<protein>
    <submittedName>
        <fullName evidence="1">ABC-type uncharacterized transport system, substrate-binding protein</fullName>
    </submittedName>
</protein>
<dbReference type="RefSeq" id="WP_073036241.1">
    <property type="nucleotide sequence ID" value="NZ_FQVB01000004.1"/>
</dbReference>
<sequence length="366" mass="40550">MKAGPRGYRVARAAGLALLVLSILAGGGKAETPRHVPRLFVVHSYEEGHACGQPQFDGMLAELGESGLLPGVNILIENHFMDTKRRNNTPELMETEAARVLQRIRASRPDVVLTLDDNAFRTVGLRLVGEPIPVVFCGVNEAPEEYDRIRDFMETRQRPGKNVTGVHERLHVREALRVHKRLFPGLKKVVFFCDESPTGRAIKREILRELLVPAPEAPCDWEVFTARSWEAYCDAVFRAGQDPDVGAIYPAALLLRDGRGRTYATSEILRWTTAHSRKPEMAINFTFVAAGLFGGAVVDFRAMGRQAGNMVVEILSGRSAADIPIVDSSRCALAFNLNRALQLGIQLPEDVILAADMVWFTRFVAH</sequence>